<accession>A0A7X2HBZ9</accession>
<gene>
    <name evidence="1" type="ORF">GJB61_30670</name>
</gene>
<organism evidence="1 2">
    <name type="scientific">Paenibacillus monticola</name>
    <dbReference type="NCBI Taxonomy" id="2666075"/>
    <lineage>
        <taxon>Bacteria</taxon>
        <taxon>Bacillati</taxon>
        <taxon>Bacillota</taxon>
        <taxon>Bacilli</taxon>
        <taxon>Bacillales</taxon>
        <taxon>Paenibacillaceae</taxon>
        <taxon>Paenibacillus</taxon>
    </lineage>
</organism>
<keyword evidence="2" id="KW-1185">Reference proteome</keyword>
<dbReference type="Proteomes" id="UP000463051">
    <property type="component" value="Unassembled WGS sequence"/>
</dbReference>
<reference evidence="1 2" key="1">
    <citation type="submission" date="2019-11" db="EMBL/GenBank/DDBJ databases">
        <title>Paenibacillus monticola sp. nov., a novel PGPR strain isolated from mountain sample in China.</title>
        <authorList>
            <person name="Zhao Q."/>
            <person name="Li H.-P."/>
            <person name="Zhang J.-L."/>
        </authorList>
    </citation>
    <scope>NUCLEOTIDE SEQUENCE [LARGE SCALE GENOMIC DNA]</scope>
    <source>
        <strain evidence="1 2">LC-T2</strain>
    </source>
</reference>
<evidence type="ECO:0000313" key="1">
    <source>
        <dbReference type="EMBL" id="MRN57299.1"/>
    </source>
</evidence>
<comment type="caution">
    <text evidence="1">The sequence shown here is derived from an EMBL/GenBank/DDBJ whole genome shotgun (WGS) entry which is preliminary data.</text>
</comment>
<sequence length="113" mass="12472">MKRKHLIVLILITLLIGIGATVNYGISEHQNKQAVRSLGMDYVRKEYAESDPLKVTATCKPLFGGSGYQVVLKNSQGEAYYVIIMLGPERNLISVDDLTEDVRQGTSVFPCSP</sequence>
<dbReference type="RefSeq" id="WP_154122781.1">
    <property type="nucleotide sequence ID" value="NZ_WJXB01000023.1"/>
</dbReference>
<evidence type="ECO:0008006" key="3">
    <source>
        <dbReference type="Google" id="ProtNLM"/>
    </source>
</evidence>
<dbReference type="AlphaFoldDB" id="A0A7X2HBZ9"/>
<evidence type="ECO:0000313" key="2">
    <source>
        <dbReference type="Proteomes" id="UP000463051"/>
    </source>
</evidence>
<protein>
    <recommendedName>
        <fullName evidence="3">DUF3139 domain-containing protein</fullName>
    </recommendedName>
</protein>
<name>A0A7X2HBZ9_9BACL</name>
<proteinExistence type="predicted"/>
<dbReference type="EMBL" id="WJXB01000023">
    <property type="protein sequence ID" value="MRN57299.1"/>
    <property type="molecule type" value="Genomic_DNA"/>
</dbReference>